<evidence type="ECO:0000313" key="3">
    <source>
        <dbReference type="Proteomes" id="UP000663854"/>
    </source>
</evidence>
<sequence>VTDECRLVALSLLKRNQHRQLVDFDNHLDLISNDWRNPNINNELQSSSF</sequence>
<comment type="caution">
    <text evidence="1">The sequence shown here is derived from an EMBL/GenBank/DDBJ whole genome shotgun (WGS) entry which is preliminary data.</text>
</comment>
<organism evidence="1 3">
    <name type="scientific">Rotaria sordida</name>
    <dbReference type="NCBI Taxonomy" id="392033"/>
    <lineage>
        <taxon>Eukaryota</taxon>
        <taxon>Metazoa</taxon>
        <taxon>Spiralia</taxon>
        <taxon>Gnathifera</taxon>
        <taxon>Rotifera</taxon>
        <taxon>Eurotatoria</taxon>
        <taxon>Bdelloidea</taxon>
        <taxon>Philodinida</taxon>
        <taxon>Philodinidae</taxon>
        <taxon>Rotaria</taxon>
    </lineage>
</organism>
<protein>
    <submittedName>
        <fullName evidence="1">Uncharacterized protein</fullName>
    </submittedName>
</protein>
<evidence type="ECO:0000313" key="1">
    <source>
        <dbReference type="EMBL" id="CAF0962368.1"/>
    </source>
</evidence>
<dbReference type="EMBL" id="CAJNOH010000241">
    <property type="protein sequence ID" value="CAF0962368.1"/>
    <property type="molecule type" value="Genomic_DNA"/>
</dbReference>
<dbReference type="GO" id="GO:0072546">
    <property type="term" value="C:EMC complex"/>
    <property type="evidence" value="ECO:0007669"/>
    <property type="project" value="InterPro"/>
</dbReference>
<feature type="non-terminal residue" evidence="1">
    <location>
        <position position="1"/>
    </location>
</feature>
<dbReference type="Proteomes" id="UP000663854">
    <property type="component" value="Unassembled WGS sequence"/>
</dbReference>
<gene>
    <name evidence="2" type="ORF">JXQ802_LOCUS57446</name>
    <name evidence="1" type="ORF">PYM288_LOCUS12693</name>
</gene>
<name>A0A814E796_9BILA</name>
<accession>A0A814E796</accession>
<keyword evidence="4" id="KW-1185">Reference proteome</keyword>
<dbReference type="AlphaFoldDB" id="A0A814E796"/>
<reference evidence="1" key="1">
    <citation type="submission" date="2021-02" db="EMBL/GenBank/DDBJ databases">
        <authorList>
            <person name="Nowell W R."/>
        </authorList>
    </citation>
    <scope>NUCLEOTIDE SEQUENCE</scope>
</reference>
<proteinExistence type="predicted"/>
<dbReference type="Pfam" id="PF03665">
    <property type="entry name" value="UPF0172"/>
    <property type="match status" value="1"/>
</dbReference>
<dbReference type="InterPro" id="IPR005366">
    <property type="entry name" value="EMC8/9"/>
</dbReference>
<evidence type="ECO:0000313" key="4">
    <source>
        <dbReference type="Proteomes" id="UP000663870"/>
    </source>
</evidence>
<dbReference type="EMBL" id="CAJNOL010015012">
    <property type="protein sequence ID" value="CAF1670054.1"/>
    <property type="molecule type" value="Genomic_DNA"/>
</dbReference>
<dbReference type="Proteomes" id="UP000663870">
    <property type="component" value="Unassembled WGS sequence"/>
</dbReference>
<evidence type="ECO:0000313" key="2">
    <source>
        <dbReference type="EMBL" id="CAF1670054.1"/>
    </source>
</evidence>